<dbReference type="EMBL" id="FRAG01000008">
    <property type="protein sequence ID" value="SHJ76616.1"/>
    <property type="molecule type" value="Genomic_DNA"/>
</dbReference>
<dbReference type="Gene3D" id="3.90.550.10">
    <property type="entry name" value="Spore Coat Polysaccharide Biosynthesis Protein SpsA, Chain A"/>
    <property type="match status" value="2"/>
</dbReference>
<gene>
    <name evidence="1" type="ORF">SAMN02745912_00996</name>
</gene>
<dbReference type="STRING" id="1121301.SAMN02745912_00996"/>
<dbReference type="InterPro" id="IPR029044">
    <property type="entry name" value="Nucleotide-diphossugar_trans"/>
</dbReference>
<dbReference type="PANTHER" id="PTHR43630:SF2">
    <property type="entry name" value="GLYCOSYLTRANSFERASE"/>
    <property type="match status" value="1"/>
</dbReference>
<dbReference type="OrthoDB" id="183314at2"/>
<dbReference type="RefSeq" id="WP_073147575.1">
    <property type="nucleotide sequence ID" value="NZ_FRAG01000008.1"/>
</dbReference>
<accession>A0A1M6LZF2</accession>
<protein>
    <submittedName>
        <fullName evidence="1">Anp1 protein</fullName>
    </submittedName>
</protein>
<dbReference type="AlphaFoldDB" id="A0A1M6LZF2"/>
<sequence>MDSNNKAPKRKPKVLIGSPIRQASNILKHFLESLDSIYKNDIIADYFFIDDNDEILSQNLLKDFNEKSKEKVIIQKGNKKGKYVCNENTHHWKESLIWKVADYKNIIIDYCKKNNYDYLFLIDSDIVLHPKTLEHLISTKKDIISEIFWTKWHPESQPLPQIWLYDQYSLIKKGREEKLTEEEAAKRFNSFIQQLKEPGIYEVGGLGACTLISKNALDNGVNYSEIYNVSFWGEDRHFSIRAASLGFKLFVDTTYPAYHIYRQSDIEGVEKYKKEIRKDNSLDISSFENSSVESNIINTVKEFIEKFYSCDYRVVTGFEALKYLSSYYTGKMTKTNNEIIKYLIDNKVKVTASLLNLNIVEFDEKKAQVKARFVISDRERQRIFSCSLNLMKNRESKWLINFISLKNDKDINILGYSLDSLLKEKERIAKSKDNKLTLMMLVRNEENKFLNKVLSHAAQYIDNAVILDDASEDNTVRVCKNILKNKLVNIVSNKVSSFENEVSLRKQLWKITEMTNPDWILCLDADEIFEDKIIDYIHPLINQSEFDYYGFRLYDMWNESHYREDTYWTAHKYYRMFLIRYQPNFDYIWNETPQHCGRFPKNINKLNGCQCNLRLKHYGWSNEALRIEKYNRYMKLDPKGKYGSMNQYRTILDKNPRLIKWDMR</sequence>
<dbReference type="Pfam" id="PF13704">
    <property type="entry name" value="Glyco_tranf_2_4"/>
    <property type="match status" value="1"/>
</dbReference>
<dbReference type="Pfam" id="PF03452">
    <property type="entry name" value="Anp1"/>
    <property type="match status" value="1"/>
</dbReference>
<reference evidence="1 2" key="1">
    <citation type="submission" date="2016-11" db="EMBL/GenBank/DDBJ databases">
        <authorList>
            <person name="Jaros S."/>
            <person name="Januszkiewicz K."/>
            <person name="Wedrychowicz H."/>
        </authorList>
    </citation>
    <scope>NUCLEOTIDE SEQUENCE [LARGE SCALE GENOMIC DNA]</scope>
    <source>
        <strain evidence="1 2">DSM 15212</strain>
    </source>
</reference>
<evidence type="ECO:0000313" key="1">
    <source>
        <dbReference type="EMBL" id="SHJ76616.1"/>
    </source>
</evidence>
<evidence type="ECO:0000313" key="2">
    <source>
        <dbReference type="Proteomes" id="UP000184465"/>
    </source>
</evidence>
<proteinExistence type="predicted"/>
<dbReference type="CDD" id="cd00761">
    <property type="entry name" value="Glyco_tranf_GTA_type"/>
    <property type="match status" value="1"/>
</dbReference>
<dbReference type="Proteomes" id="UP000184465">
    <property type="component" value="Unassembled WGS sequence"/>
</dbReference>
<dbReference type="PANTHER" id="PTHR43630">
    <property type="entry name" value="POLY-BETA-1,6-N-ACETYL-D-GLUCOSAMINE SYNTHASE"/>
    <property type="match status" value="1"/>
</dbReference>
<keyword evidence="2" id="KW-1185">Reference proteome</keyword>
<organism evidence="1 2">
    <name type="scientific">Paramaledivibacter caminithermalis (strain DSM 15212 / CIP 107654 / DViRD3)</name>
    <name type="common">Clostridium caminithermale</name>
    <dbReference type="NCBI Taxonomy" id="1121301"/>
    <lineage>
        <taxon>Bacteria</taxon>
        <taxon>Bacillati</taxon>
        <taxon>Bacillota</taxon>
        <taxon>Clostridia</taxon>
        <taxon>Peptostreptococcales</taxon>
        <taxon>Caminicellaceae</taxon>
        <taxon>Paramaledivibacter</taxon>
    </lineage>
</organism>
<dbReference type="SUPFAM" id="SSF53448">
    <property type="entry name" value="Nucleotide-diphospho-sugar transferases"/>
    <property type="match status" value="2"/>
</dbReference>
<name>A0A1M6LZF2_PARC5</name>